<dbReference type="EMBL" id="CM047741">
    <property type="protein sequence ID" value="KAJ0038226.1"/>
    <property type="molecule type" value="Genomic_DNA"/>
</dbReference>
<sequence>MATPATSINPTQNPSSPYFLHPNKIPTLVLVSPVLTSTNYHSWARAMKMALLSKNKLKFVDGSLQAPSSIDPLYLAWECCNTMVLSWLTHSLSPSITYSILWIDKAFDVWSDLRERFYHQKNQNNDYVIRFLKGLGDQFAAVRSQIMLVEPLPSINKVFSLVIWQERQMSLGASKVFVTKTI</sequence>
<organism evidence="1 2">
    <name type="scientific">Pistacia integerrima</name>
    <dbReference type="NCBI Taxonomy" id="434235"/>
    <lineage>
        <taxon>Eukaryota</taxon>
        <taxon>Viridiplantae</taxon>
        <taxon>Streptophyta</taxon>
        <taxon>Embryophyta</taxon>
        <taxon>Tracheophyta</taxon>
        <taxon>Spermatophyta</taxon>
        <taxon>Magnoliopsida</taxon>
        <taxon>eudicotyledons</taxon>
        <taxon>Gunneridae</taxon>
        <taxon>Pentapetalae</taxon>
        <taxon>rosids</taxon>
        <taxon>malvids</taxon>
        <taxon>Sapindales</taxon>
        <taxon>Anacardiaceae</taxon>
        <taxon>Pistacia</taxon>
    </lineage>
</organism>
<evidence type="ECO:0000313" key="2">
    <source>
        <dbReference type="Proteomes" id="UP001163603"/>
    </source>
</evidence>
<name>A0ACC0YLR4_9ROSI</name>
<accession>A0ACC0YLR4</accession>
<protein>
    <submittedName>
        <fullName evidence="1">Uncharacterized protein</fullName>
    </submittedName>
</protein>
<gene>
    <name evidence="1" type="ORF">Pint_23270</name>
</gene>
<comment type="caution">
    <text evidence="1">The sequence shown here is derived from an EMBL/GenBank/DDBJ whole genome shotgun (WGS) entry which is preliminary data.</text>
</comment>
<keyword evidence="2" id="KW-1185">Reference proteome</keyword>
<evidence type="ECO:0000313" key="1">
    <source>
        <dbReference type="EMBL" id="KAJ0038226.1"/>
    </source>
</evidence>
<proteinExistence type="predicted"/>
<dbReference type="Proteomes" id="UP001163603">
    <property type="component" value="Chromosome 6"/>
</dbReference>
<reference evidence="2" key="1">
    <citation type="journal article" date="2023" name="G3 (Bethesda)">
        <title>Genome assembly and association tests identify interacting loci associated with vigor, precocity, and sex in interspecific pistachio rootstocks.</title>
        <authorList>
            <person name="Palmer W."/>
            <person name="Jacygrad E."/>
            <person name="Sagayaradj S."/>
            <person name="Cavanaugh K."/>
            <person name="Han R."/>
            <person name="Bertier L."/>
            <person name="Beede B."/>
            <person name="Kafkas S."/>
            <person name="Golino D."/>
            <person name="Preece J."/>
            <person name="Michelmore R."/>
        </authorList>
    </citation>
    <scope>NUCLEOTIDE SEQUENCE [LARGE SCALE GENOMIC DNA]</scope>
</reference>